<comment type="caution">
    <text evidence="2">The sequence shown here is derived from an EMBL/GenBank/DDBJ whole genome shotgun (WGS) entry which is preliminary data.</text>
</comment>
<sequence length="97" mass="10477">MSWRSGWSSGLRKPRRPPASPGVPLAMSRTSRIPSAASGLTQGFWTVRVLLRRVEEAASPSRVVVVVRPALHATLPPDAHHLTATTLITLAHSSNNH</sequence>
<evidence type="ECO:0000256" key="1">
    <source>
        <dbReference type="SAM" id="MobiDB-lite"/>
    </source>
</evidence>
<protein>
    <submittedName>
        <fullName evidence="2">Uncharacterized protein</fullName>
    </submittedName>
</protein>
<evidence type="ECO:0000313" key="3">
    <source>
        <dbReference type="Proteomes" id="UP000324222"/>
    </source>
</evidence>
<dbReference type="AlphaFoldDB" id="A0A5B7E6F3"/>
<evidence type="ECO:0000313" key="2">
    <source>
        <dbReference type="EMBL" id="MPC28999.1"/>
    </source>
</evidence>
<dbReference type="EMBL" id="VSRR010001998">
    <property type="protein sequence ID" value="MPC28999.1"/>
    <property type="molecule type" value="Genomic_DNA"/>
</dbReference>
<keyword evidence="3" id="KW-1185">Reference proteome</keyword>
<organism evidence="2 3">
    <name type="scientific">Portunus trituberculatus</name>
    <name type="common">Swimming crab</name>
    <name type="synonym">Neptunus trituberculatus</name>
    <dbReference type="NCBI Taxonomy" id="210409"/>
    <lineage>
        <taxon>Eukaryota</taxon>
        <taxon>Metazoa</taxon>
        <taxon>Ecdysozoa</taxon>
        <taxon>Arthropoda</taxon>
        <taxon>Crustacea</taxon>
        <taxon>Multicrustacea</taxon>
        <taxon>Malacostraca</taxon>
        <taxon>Eumalacostraca</taxon>
        <taxon>Eucarida</taxon>
        <taxon>Decapoda</taxon>
        <taxon>Pleocyemata</taxon>
        <taxon>Brachyura</taxon>
        <taxon>Eubrachyura</taxon>
        <taxon>Portunoidea</taxon>
        <taxon>Portunidae</taxon>
        <taxon>Portuninae</taxon>
        <taxon>Portunus</taxon>
    </lineage>
</organism>
<proteinExistence type="predicted"/>
<accession>A0A5B7E6F3</accession>
<dbReference type="Proteomes" id="UP000324222">
    <property type="component" value="Unassembled WGS sequence"/>
</dbReference>
<reference evidence="2 3" key="1">
    <citation type="submission" date="2019-05" db="EMBL/GenBank/DDBJ databases">
        <title>Another draft genome of Portunus trituberculatus and its Hox gene families provides insights of decapod evolution.</title>
        <authorList>
            <person name="Jeong J.-H."/>
            <person name="Song I."/>
            <person name="Kim S."/>
            <person name="Choi T."/>
            <person name="Kim D."/>
            <person name="Ryu S."/>
            <person name="Kim W."/>
        </authorList>
    </citation>
    <scope>NUCLEOTIDE SEQUENCE [LARGE SCALE GENOMIC DNA]</scope>
    <source>
        <tissue evidence="2">Muscle</tissue>
    </source>
</reference>
<gene>
    <name evidence="2" type="ORF">E2C01_022215</name>
</gene>
<feature type="region of interest" description="Disordered" evidence="1">
    <location>
        <begin position="1"/>
        <end position="27"/>
    </location>
</feature>
<name>A0A5B7E6F3_PORTR</name>